<organism evidence="2 3">
    <name type="scientific">Cryptosporangium japonicum</name>
    <dbReference type="NCBI Taxonomy" id="80872"/>
    <lineage>
        <taxon>Bacteria</taxon>
        <taxon>Bacillati</taxon>
        <taxon>Actinomycetota</taxon>
        <taxon>Actinomycetes</taxon>
        <taxon>Cryptosporangiales</taxon>
        <taxon>Cryptosporangiaceae</taxon>
        <taxon>Cryptosporangium</taxon>
    </lineage>
</organism>
<keyword evidence="3" id="KW-1185">Reference proteome</keyword>
<sequence length="536" mass="56867">MTLLAERPSAAEELLSGAVPDNRSLVQIVTGTDTTVYGMFTIGPALVALPLSELREVIPCPSEFSQLPTRAPGLLGAVNLRHLVIPVLDLRQLIGIEDNSGTDVIVIVAREGRMFGLLADEIRGVVRVPNDALMEMVVGGAGVPLFQQSFEQPDDGSIVTVLDSAAIFELPGVPVVKESGTRNQSALAAAATSPDSADAGFIKAGDTNRRVVMLLRCANIGLSIDVNHVHSVIPKLVIRPSPLVGESCLGVVTLGGKSVPVVDSLQVLGFGQLPKNDTERGIVLTMSRGLVVLSVSDVTNIESVPATDVLPLPTAGMAQNRFVQGALLIPGKGQNLVLDGEALRSDAHLDNLANMGMPVEGSEEALAEEAARARKRAQEEVKTDDAPEGRRVVPVVKKMLTYNAGVDVASPLVQIKEILPYPTDYIPLDAVGAMIQGVFTHRRATVPLICLTTLLGRYEEVDRATARVLLVDAAGGYVGFIVPSLNAIEESIWEEVEDEQRGVGTDPLSRRLIKVGTAEAGRMLPEIDLERLAAST</sequence>
<evidence type="ECO:0000313" key="2">
    <source>
        <dbReference type="EMBL" id="GAA0281751.1"/>
    </source>
</evidence>
<dbReference type="InterPro" id="IPR002545">
    <property type="entry name" value="CheW-lke_dom"/>
</dbReference>
<evidence type="ECO:0000313" key="3">
    <source>
        <dbReference type="Proteomes" id="UP001500967"/>
    </source>
</evidence>
<protein>
    <recommendedName>
        <fullName evidence="1">CheW-like domain-containing protein</fullName>
    </recommendedName>
</protein>
<dbReference type="PANTHER" id="PTHR22617">
    <property type="entry name" value="CHEMOTAXIS SENSOR HISTIDINE KINASE-RELATED"/>
    <property type="match status" value="1"/>
</dbReference>
<dbReference type="PANTHER" id="PTHR22617:SF23">
    <property type="entry name" value="CHEMOTAXIS PROTEIN CHEW"/>
    <property type="match status" value="1"/>
</dbReference>
<dbReference type="Gene3D" id="2.40.50.180">
    <property type="entry name" value="CheA-289, Domain 4"/>
    <property type="match status" value="3"/>
</dbReference>
<accession>A0ABN0V924</accession>
<dbReference type="SUPFAM" id="SSF50341">
    <property type="entry name" value="CheW-like"/>
    <property type="match status" value="3"/>
</dbReference>
<dbReference type="PROSITE" id="PS50851">
    <property type="entry name" value="CHEW"/>
    <property type="match status" value="3"/>
</dbReference>
<evidence type="ECO:0000259" key="1">
    <source>
        <dbReference type="PROSITE" id="PS50851"/>
    </source>
</evidence>
<gene>
    <name evidence="2" type="ORF">GCM10009539_82030</name>
</gene>
<feature type="domain" description="CheW-like" evidence="1">
    <location>
        <begin position="209"/>
        <end position="349"/>
    </location>
</feature>
<dbReference type="RefSeq" id="WP_344654369.1">
    <property type="nucleotide sequence ID" value="NZ_BAAAGX010000046.1"/>
</dbReference>
<feature type="domain" description="CheW-like" evidence="1">
    <location>
        <begin position="34"/>
        <end position="173"/>
    </location>
</feature>
<dbReference type="InterPro" id="IPR039315">
    <property type="entry name" value="CheW"/>
</dbReference>
<reference evidence="2 3" key="1">
    <citation type="journal article" date="2019" name="Int. J. Syst. Evol. Microbiol.">
        <title>The Global Catalogue of Microorganisms (GCM) 10K type strain sequencing project: providing services to taxonomists for standard genome sequencing and annotation.</title>
        <authorList>
            <consortium name="The Broad Institute Genomics Platform"/>
            <consortium name="The Broad Institute Genome Sequencing Center for Infectious Disease"/>
            <person name="Wu L."/>
            <person name="Ma J."/>
        </authorList>
    </citation>
    <scope>NUCLEOTIDE SEQUENCE [LARGE SCALE GENOMIC DNA]</scope>
    <source>
        <strain evidence="2 3">JCM 10425</strain>
    </source>
</reference>
<dbReference type="Pfam" id="PF01584">
    <property type="entry name" value="CheW"/>
    <property type="match status" value="3"/>
</dbReference>
<dbReference type="SMART" id="SM00260">
    <property type="entry name" value="CheW"/>
    <property type="match status" value="3"/>
</dbReference>
<feature type="domain" description="CheW-like" evidence="1">
    <location>
        <begin position="395"/>
        <end position="536"/>
    </location>
</feature>
<dbReference type="EMBL" id="BAAAGX010000046">
    <property type="protein sequence ID" value="GAA0281751.1"/>
    <property type="molecule type" value="Genomic_DNA"/>
</dbReference>
<dbReference type="InterPro" id="IPR036061">
    <property type="entry name" value="CheW-like_dom_sf"/>
</dbReference>
<dbReference type="Proteomes" id="UP001500967">
    <property type="component" value="Unassembled WGS sequence"/>
</dbReference>
<comment type="caution">
    <text evidence="2">The sequence shown here is derived from an EMBL/GenBank/DDBJ whole genome shotgun (WGS) entry which is preliminary data.</text>
</comment>
<proteinExistence type="predicted"/>
<name>A0ABN0V924_9ACTN</name>
<dbReference type="Gene3D" id="2.30.30.40">
    <property type="entry name" value="SH3 Domains"/>
    <property type="match status" value="2"/>
</dbReference>